<keyword evidence="2" id="KW-0813">Transport</keyword>
<comment type="caution">
    <text evidence="6">The sequence shown here is derived from an EMBL/GenBank/DDBJ whole genome shotgun (WGS) entry which is preliminary data.</text>
</comment>
<protein>
    <submittedName>
        <fullName evidence="6">Putative ABC transport system ATP-binding protein</fullName>
    </submittedName>
</protein>
<dbReference type="InterPro" id="IPR027417">
    <property type="entry name" value="P-loop_NTPase"/>
</dbReference>
<dbReference type="AlphaFoldDB" id="A0A315XZK3"/>
<gene>
    <name evidence="6" type="ORF">IE37_01854</name>
</gene>
<dbReference type="PROSITE" id="PS50893">
    <property type="entry name" value="ABC_TRANSPORTER_2"/>
    <property type="match status" value="1"/>
</dbReference>
<reference evidence="6 7" key="1">
    <citation type="submission" date="2018-05" db="EMBL/GenBank/DDBJ databases">
        <title>The Hungate 1000. A catalogue of reference genomes from the rumen microbiome.</title>
        <authorList>
            <person name="Kelly W."/>
        </authorList>
    </citation>
    <scope>NUCLEOTIDE SEQUENCE [LARGE SCALE GENOMIC DNA]</scope>
    <source>
        <strain evidence="6 7">SAb67</strain>
    </source>
</reference>
<keyword evidence="3" id="KW-0547">Nucleotide-binding</keyword>
<evidence type="ECO:0000256" key="2">
    <source>
        <dbReference type="ARBA" id="ARBA00022448"/>
    </source>
</evidence>
<dbReference type="InterPro" id="IPR003593">
    <property type="entry name" value="AAA+_ATPase"/>
</dbReference>
<evidence type="ECO:0000313" key="7">
    <source>
        <dbReference type="Proteomes" id="UP000245720"/>
    </source>
</evidence>
<sequence>MSTILKAINVKKTYAVDSRTQEVLKGVDFQIEKGDFAVIMGSSGAGKSTLLYALSGMDNIDSGKIVFGDQSIENYSADKMSVFRRKHCGFVFQQNNLLDNMSILDNVAAAGMLCTSSKKEVLSKAEKLFEKVNISKEIQKKFPSQISGGEAQRAGIVRALINDPDVVFADEPTGSLDYSNGQVVLDLLTDIHKSGQTIIMVTHDIRSAFRGNKVIFVRDGMTGGICELGEYDEKDEERKEKLRSFLEERGW</sequence>
<feature type="domain" description="ABC transporter" evidence="5">
    <location>
        <begin position="5"/>
        <end position="244"/>
    </location>
</feature>
<dbReference type="InterPro" id="IPR017911">
    <property type="entry name" value="MacB-like_ATP-bd"/>
</dbReference>
<organism evidence="6 7">
    <name type="scientific">Ruminococcus flavefaciens</name>
    <dbReference type="NCBI Taxonomy" id="1265"/>
    <lineage>
        <taxon>Bacteria</taxon>
        <taxon>Bacillati</taxon>
        <taxon>Bacillota</taxon>
        <taxon>Clostridia</taxon>
        <taxon>Eubacteriales</taxon>
        <taxon>Oscillospiraceae</taxon>
        <taxon>Ruminococcus</taxon>
    </lineage>
</organism>
<dbReference type="InterPro" id="IPR003439">
    <property type="entry name" value="ABC_transporter-like_ATP-bd"/>
</dbReference>
<dbReference type="Pfam" id="PF00005">
    <property type="entry name" value="ABC_tran"/>
    <property type="match status" value="1"/>
</dbReference>
<dbReference type="Gene3D" id="3.40.50.300">
    <property type="entry name" value="P-loop containing nucleotide triphosphate hydrolases"/>
    <property type="match status" value="1"/>
</dbReference>
<name>A0A315XZK3_RUMFL</name>
<dbReference type="SMART" id="SM00382">
    <property type="entry name" value="AAA"/>
    <property type="match status" value="1"/>
</dbReference>
<evidence type="ECO:0000256" key="3">
    <source>
        <dbReference type="ARBA" id="ARBA00022741"/>
    </source>
</evidence>
<evidence type="ECO:0000313" key="6">
    <source>
        <dbReference type="EMBL" id="PWJ12164.1"/>
    </source>
</evidence>
<dbReference type="OrthoDB" id="9802264at2"/>
<dbReference type="PANTHER" id="PTHR42798">
    <property type="entry name" value="LIPOPROTEIN-RELEASING SYSTEM ATP-BINDING PROTEIN LOLD"/>
    <property type="match status" value="1"/>
</dbReference>
<dbReference type="CDD" id="cd03255">
    <property type="entry name" value="ABC_MJ0796_LolCDE_FtsE"/>
    <property type="match status" value="1"/>
</dbReference>
<dbReference type="InterPro" id="IPR017871">
    <property type="entry name" value="ABC_transporter-like_CS"/>
</dbReference>
<dbReference type="GO" id="GO:0005524">
    <property type="term" value="F:ATP binding"/>
    <property type="evidence" value="ECO:0007669"/>
    <property type="project" value="UniProtKB-KW"/>
</dbReference>
<dbReference type="SUPFAM" id="SSF52540">
    <property type="entry name" value="P-loop containing nucleoside triphosphate hydrolases"/>
    <property type="match status" value="1"/>
</dbReference>
<evidence type="ECO:0000259" key="5">
    <source>
        <dbReference type="PROSITE" id="PS50893"/>
    </source>
</evidence>
<keyword evidence="4 6" id="KW-0067">ATP-binding</keyword>
<accession>A0A315XZK3</accession>
<evidence type="ECO:0000256" key="4">
    <source>
        <dbReference type="ARBA" id="ARBA00022840"/>
    </source>
</evidence>
<dbReference type="RefSeq" id="WP_109726624.1">
    <property type="nucleotide sequence ID" value="NZ_QGDI01000007.1"/>
</dbReference>
<evidence type="ECO:0000256" key="1">
    <source>
        <dbReference type="ARBA" id="ARBA00005417"/>
    </source>
</evidence>
<proteinExistence type="inferred from homology"/>
<dbReference type="GO" id="GO:0016887">
    <property type="term" value="F:ATP hydrolysis activity"/>
    <property type="evidence" value="ECO:0007669"/>
    <property type="project" value="InterPro"/>
</dbReference>
<dbReference type="PANTHER" id="PTHR42798:SF7">
    <property type="entry name" value="ALPHA-D-RIBOSE 1-METHYLPHOSPHONATE 5-TRIPHOSPHATE SYNTHASE SUBUNIT PHNL"/>
    <property type="match status" value="1"/>
</dbReference>
<dbReference type="EMBL" id="QGDI01000007">
    <property type="protein sequence ID" value="PWJ12164.1"/>
    <property type="molecule type" value="Genomic_DNA"/>
</dbReference>
<comment type="similarity">
    <text evidence="1">Belongs to the ABC transporter superfamily.</text>
</comment>
<dbReference type="Proteomes" id="UP000245720">
    <property type="component" value="Unassembled WGS sequence"/>
</dbReference>
<dbReference type="PROSITE" id="PS00211">
    <property type="entry name" value="ABC_TRANSPORTER_1"/>
    <property type="match status" value="1"/>
</dbReference>